<dbReference type="InterPro" id="IPR036128">
    <property type="entry name" value="Plus3-like_sf"/>
</dbReference>
<evidence type="ECO:0000256" key="3">
    <source>
        <dbReference type="ARBA" id="ARBA00023163"/>
    </source>
</evidence>
<dbReference type="AlphaFoldDB" id="A0AAI8YFV4"/>
<dbReference type="EMBL" id="CAUWAG010000004">
    <property type="protein sequence ID" value="CAJ2503209.1"/>
    <property type="molecule type" value="Genomic_DNA"/>
</dbReference>
<sequence>MADVDDELLALVGGDESSDEEAGEALSSSRPASESPDPEAKKQTTTKAKNTTPAPKSRKRRQDDSDEEEEGEASSVAASPASQQSAPMDESDSETEALQTANTNAKMEDDEDMKYPIEGIYASEAEKEEILAMPELVREQLIARRQEDSDRQRQNTLLRRLLKSQNREDDSQSAKKRKASSADLDDAQRKGSRQRTRVGGSKVGETSAGIESLRRARAEKSDRIRRREEDRERNRGQSHNHSRDHDDDGANSDSDVEWSRDSRCRPSRSRTPEVREVPLADQRDMDHIRLGRSQLTRICFYPGLEKAITGCYVRVSIGPDREIGENVYRAAVIRGLTEGKPYAMHKQNGQSFVTDQYVKVAHGKAEREWPMILFSDSSFTEAEFNRLQKTCQEEGVPLPKRPQLVAKLDEMNALMNRSWTDAEVNEKLEREKRLTRKYDSWEKSRLQNKLEEAKRWGDAARTSELQAQLEQLEALPRLAYKTSLSQTKIASPAVPSQQDRLALLNAENRRRNTEAVRKAQMMERHKARQSQMEDANESRERKSTPTGGSGASTPANGTPKLGASSKAPFLPHIQKLQLQNHQAVKDKKGVPQIHKPLVDDDIIAAMDLDIDIDID</sequence>
<feature type="compositionally biased region" description="Basic and acidic residues" evidence="5">
    <location>
        <begin position="507"/>
        <end position="524"/>
    </location>
</feature>
<accession>A0AAI8YFV4</accession>
<feature type="compositionally biased region" description="Basic and acidic residues" evidence="5">
    <location>
        <begin position="212"/>
        <end position="248"/>
    </location>
</feature>
<dbReference type="Gene3D" id="3.90.70.200">
    <property type="entry name" value="Plus-3 domain"/>
    <property type="match status" value="1"/>
</dbReference>
<dbReference type="PANTHER" id="PTHR13115:SF8">
    <property type="entry name" value="RNA POLYMERASE-ASSOCIATED PROTEIN RTF1 HOMOLOG"/>
    <property type="match status" value="1"/>
</dbReference>
<keyword evidence="4" id="KW-0539">Nucleus</keyword>
<evidence type="ECO:0000256" key="1">
    <source>
        <dbReference type="ARBA" id="ARBA00004123"/>
    </source>
</evidence>
<protein>
    <submittedName>
        <fullName evidence="7">Uu.00g106030.m01.CDS01</fullName>
    </submittedName>
</protein>
<dbReference type="GO" id="GO:0016593">
    <property type="term" value="C:Cdc73/Paf1 complex"/>
    <property type="evidence" value="ECO:0007669"/>
    <property type="project" value="TreeGrafter"/>
</dbReference>
<reference evidence="7" key="1">
    <citation type="submission" date="2023-10" db="EMBL/GenBank/DDBJ databases">
        <authorList>
            <person name="Hackl T."/>
        </authorList>
    </citation>
    <scope>NUCLEOTIDE SEQUENCE</scope>
</reference>
<feature type="compositionally biased region" description="Basic and acidic residues" evidence="5">
    <location>
        <begin position="257"/>
        <end position="276"/>
    </location>
</feature>
<dbReference type="InterPro" id="IPR004343">
    <property type="entry name" value="Plus-3_dom"/>
</dbReference>
<feature type="compositionally biased region" description="Low complexity" evidence="5">
    <location>
        <begin position="43"/>
        <end position="55"/>
    </location>
</feature>
<dbReference type="SUPFAM" id="SSF159042">
    <property type="entry name" value="Plus3-like"/>
    <property type="match status" value="1"/>
</dbReference>
<dbReference type="GO" id="GO:0003677">
    <property type="term" value="F:DNA binding"/>
    <property type="evidence" value="ECO:0007669"/>
    <property type="project" value="InterPro"/>
</dbReference>
<dbReference type="FunFam" id="3.90.70.200:FF:000005">
    <property type="entry name" value="Related to Pol II transcription elongation factor"/>
    <property type="match status" value="1"/>
</dbReference>
<feature type="compositionally biased region" description="Polar residues" evidence="5">
    <location>
        <begin position="96"/>
        <end position="105"/>
    </location>
</feature>
<dbReference type="PANTHER" id="PTHR13115">
    <property type="entry name" value="RNA POLYMERASE-ASSOCIATED PROTEIN RTF1 HOMOLOG"/>
    <property type="match status" value="1"/>
</dbReference>
<keyword evidence="3" id="KW-0804">Transcription</keyword>
<comment type="caution">
    <text evidence="7">The sequence shown here is derived from an EMBL/GenBank/DDBJ whole genome shotgun (WGS) entry which is preliminary data.</text>
</comment>
<proteinExistence type="predicted"/>
<dbReference type="Proteomes" id="UP001295740">
    <property type="component" value="Unassembled WGS sequence"/>
</dbReference>
<evidence type="ECO:0000256" key="2">
    <source>
        <dbReference type="ARBA" id="ARBA00023015"/>
    </source>
</evidence>
<gene>
    <name evidence="7" type="ORF">KHLLAP_LOCUS3677</name>
</gene>
<feature type="region of interest" description="Disordered" evidence="5">
    <location>
        <begin position="1"/>
        <end position="120"/>
    </location>
</feature>
<dbReference type="Pfam" id="PF03126">
    <property type="entry name" value="Plus-3"/>
    <property type="match status" value="1"/>
</dbReference>
<evidence type="ECO:0000313" key="8">
    <source>
        <dbReference type="Proteomes" id="UP001295740"/>
    </source>
</evidence>
<evidence type="ECO:0000256" key="5">
    <source>
        <dbReference type="SAM" id="MobiDB-lite"/>
    </source>
</evidence>
<keyword evidence="8" id="KW-1185">Reference proteome</keyword>
<evidence type="ECO:0000313" key="7">
    <source>
        <dbReference type="EMBL" id="CAJ2503209.1"/>
    </source>
</evidence>
<feature type="domain" description="Plus3" evidence="6">
    <location>
        <begin position="279"/>
        <end position="416"/>
    </location>
</feature>
<dbReference type="GO" id="GO:1990269">
    <property type="term" value="F:RNA polymerase II C-terminal domain phosphoserine binding"/>
    <property type="evidence" value="ECO:0007669"/>
    <property type="project" value="TreeGrafter"/>
</dbReference>
<name>A0AAI8YFV4_9PEZI</name>
<feature type="compositionally biased region" description="Low complexity" evidence="5">
    <location>
        <begin position="73"/>
        <end position="86"/>
    </location>
</feature>
<evidence type="ECO:0000256" key="4">
    <source>
        <dbReference type="ARBA" id="ARBA00023242"/>
    </source>
</evidence>
<feature type="compositionally biased region" description="Basic and acidic residues" evidence="5">
    <location>
        <begin position="143"/>
        <end position="153"/>
    </location>
</feature>
<keyword evidence="2" id="KW-0805">Transcription regulation</keyword>
<feature type="region of interest" description="Disordered" evidence="5">
    <location>
        <begin position="143"/>
        <end position="276"/>
    </location>
</feature>
<dbReference type="PROSITE" id="PS51360">
    <property type="entry name" value="PLUS3"/>
    <property type="match status" value="1"/>
</dbReference>
<dbReference type="SMART" id="SM00719">
    <property type="entry name" value="Plus3"/>
    <property type="match status" value="1"/>
</dbReference>
<evidence type="ECO:0000259" key="6">
    <source>
        <dbReference type="PROSITE" id="PS51360"/>
    </source>
</evidence>
<organism evidence="7 8">
    <name type="scientific">Anthostomella pinea</name>
    <dbReference type="NCBI Taxonomy" id="933095"/>
    <lineage>
        <taxon>Eukaryota</taxon>
        <taxon>Fungi</taxon>
        <taxon>Dikarya</taxon>
        <taxon>Ascomycota</taxon>
        <taxon>Pezizomycotina</taxon>
        <taxon>Sordariomycetes</taxon>
        <taxon>Xylariomycetidae</taxon>
        <taxon>Xylariales</taxon>
        <taxon>Xylariaceae</taxon>
        <taxon>Anthostomella</taxon>
    </lineage>
</organism>
<feature type="region of interest" description="Disordered" evidence="5">
    <location>
        <begin position="506"/>
        <end position="566"/>
    </location>
</feature>
<comment type="subcellular location">
    <subcellularLocation>
        <location evidence="1">Nucleus</location>
    </subcellularLocation>
</comment>